<evidence type="ECO:0000313" key="3">
    <source>
        <dbReference type="Proteomes" id="UP001266305"/>
    </source>
</evidence>
<accession>A0ABQ9WDN2</accession>
<reference evidence="2 3" key="1">
    <citation type="submission" date="2023-05" db="EMBL/GenBank/DDBJ databases">
        <title>B98-5 Cell Line De Novo Hybrid Assembly: An Optical Mapping Approach.</title>
        <authorList>
            <person name="Kananen K."/>
            <person name="Auerbach J.A."/>
            <person name="Kautto E."/>
            <person name="Blachly J.S."/>
        </authorList>
    </citation>
    <scope>NUCLEOTIDE SEQUENCE [LARGE SCALE GENOMIC DNA]</scope>
    <source>
        <strain evidence="2">B95-8</strain>
        <tissue evidence="2">Cell line</tissue>
    </source>
</reference>
<keyword evidence="3" id="KW-1185">Reference proteome</keyword>
<dbReference type="EMBL" id="JASSZA010000001">
    <property type="protein sequence ID" value="KAK2119759.1"/>
    <property type="molecule type" value="Genomic_DNA"/>
</dbReference>
<evidence type="ECO:0000256" key="1">
    <source>
        <dbReference type="SAM" id="Phobius"/>
    </source>
</evidence>
<evidence type="ECO:0008006" key="4">
    <source>
        <dbReference type="Google" id="ProtNLM"/>
    </source>
</evidence>
<feature type="non-terminal residue" evidence="2">
    <location>
        <position position="80"/>
    </location>
</feature>
<protein>
    <recommendedName>
        <fullName evidence="4">Transmembrane protein</fullName>
    </recommendedName>
</protein>
<feature type="transmembrane region" description="Helical" evidence="1">
    <location>
        <begin position="37"/>
        <end position="56"/>
    </location>
</feature>
<comment type="caution">
    <text evidence="2">The sequence shown here is derived from an EMBL/GenBank/DDBJ whole genome shotgun (WGS) entry which is preliminary data.</text>
</comment>
<keyword evidence="1" id="KW-0472">Membrane</keyword>
<evidence type="ECO:0000313" key="2">
    <source>
        <dbReference type="EMBL" id="KAK2119759.1"/>
    </source>
</evidence>
<name>A0ABQ9WDN2_SAGOE</name>
<sequence length="80" mass="8385">MLKKWSHSLVITAAPFSVDLSSTLAGSLGVHGKVCDGLCFGLGVVLFLRVLFFLAFGSSRGDVIMVVTIGCILSTLINAL</sequence>
<keyword evidence="1" id="KW-1133">Transmembrane helix</keyword>
<keyword evidence="1" id="KW-0812">Transmembrane</keyword>
<proteinExistence type="predicted"/>
<gene>
    <name evidence="2" type="ORF">P7K49_001145</name>
</gene>
<organism evidence="2 3">
    <name type="scientific">Saguinus oedipus</name>
    <name type="common">Cotton-top tamarin</name>
    <name type="synonym">Oedipomidas oedipus</name>
    <dbReference type="NCBI Taxonomy" id="9490"/>
    <lineage>
        <taxon>Eukaryota</taxon>
        <taxon>Metazoa</taxon>
        <taxon>Chordata</taxon>
        <taxon>Craniata</taxon>
        <taxon>Vertebrata</taxon>
        <taxon>Euteleostomi</taxon>
        <taxon>Mammalia</taxon>
        <taxon>Eutheria</taxon>
        <taxon>Euarchontoglires</taxon>
        <taxon>Primates</taxon>
        <taxon>Haplorrhini</taxon>
        <taxon>Platyrrhini</taxon>
        <taxon>Cebidae</taxon>
        <taxon>Callitrichinae</taxon>
        <taxon>Saguinus</taxon>
    </lineage>
</organism>
<dbReference type="Proteomes" id="UP001266305">
    <property type="component" value="Unassembled WGS sequence"/>
</dbReference>